<organism evidence="21 22">
    <name type="scientific">Desulfoscipio gibsoniae DSM 7213</name>
    <dbReference type="NCBI Taxonomy" id="767817"/>
    <lineage>
        <taxon>Bacteria</taxon>
        <taxon>Bacillati</taxon>
        <taxon>Bacillota</taxon>
        <taxon>Clostridia</taxon>
        <taxon>Eubacteriales</taxon>
        <taxon>Desulfallaceae</taxon>
        <taxon>Desulfoscipio</taxon>
    </lineage>
</organism>
<dbReference type="InterPro" id="IPR011115">
    <property type="entry name" value="SecA_DEAD"/>
</dbReference>
<evidence type="ECO:0000256" key="13">
    <source>
        <dbReference type="ARBA" id="ARBA00023136"/>
    </source>
</evidence>
<evidence type="ECO:0000256" key="6">
    <source>
        <dbReference type="ARBA" id="ARBA00022723"/>
    </source>
</evidence>
<keyword evidence="10 15" id="KW-0653">Protein transport</keyword>
<dbReference type="NCBIfam" id="NF009538">
    <property type="entry name" value="PRK12904.1"/>
    <property type="match status" value="1"/>
</dbReference>
<dbReference type="GO" id="GO:0043952">
    <property type="term" value="P:protein transport by the Sec complex"/>
    <property type="evidence" value="ECO:0007669"/>
    <property type="project" value="UniProtKB-ARBA"/>
</dbReference>
<sequence length="875" mass="99852">MLKFIRNWLDDNSREIKRLQKTVTRINELEQEISAFSDEQLQNQTLQFRARLEQGASLGDLLPETFAVVREASKRVLGMRHFDVQLLGGIVLHNGKIAEMRTGEGKTLVATLPVYLNALTGKGVHVVTVNDYLARRDSEWMGRIYKFLGLSVGLIVHGLSWDERKHSYNCDITYGTNNEFGFDYLRDNMALRAKQLVQRPLHYAIVDEVDSILIDEARTPLIISGQADKATDHYFTFARLVPRLQKDTDYTVDEKAHTVVLTEEGVTRVEQMLGVENLYDDVNMQLTHHLNQALKAHALMKRDRDYVVKDGEVIIVDEFTGRMMFGRRYSDGLHQAIEAKEGVRVERESQTLATITFQNYFRMYDKLAGMTGTAETEQEEFRKIYNLDVVVIPTNKPMVREDRSDVVYKNEKAKFQAGVEEIAQKHATGQPVLVGTISIEKSEVLSDMLRRRGVPHQVLNAKYHDKEAEIVAQAGRLGAVTIATNMAGRGTDIVLGGNPEFLAQAELRSRKDYDPDDHAAAGKLYQQLLEKYKQQCADEHRRVVEAGGLHIIGTERHESRRIDNQLRGRSGRQGDPGSSQFFSSLEDDLMRLFGSDNIAGIMDKLGLEEDVPIEHGLVTRSIENAQKRVENRNFGIRKHVLEYDDVMNQQREVIYQQRMKVLLEENLKDVVLQMITDSVQRAVEVYAPDGVIPEEWDLEGLLTHAEQLFLPGHDLQPADLEDMGREAIKDLLLEKSLAAYDARESELGAEVLRELERAVLLRMVDEKWMDHLDAMDQLREGIGLRAYGQKNPLVEYKFESYQMFQNMVEAIQDDVVRYVFRVSLVQAPQQQQRQTVENKYQNDTAPQPVRREAKIGRNDPCPCGSGKKYKKCCGK</sequence>
<dbReference type="InterPro" id="IPR036266">
    <property type="entry name" value="SecA_Wing/Scaffold_sf"/>
</dbReference>
<evidence type="ECO:0000256" key="7">
    <source>
        <dbReference type="ARBA" id="ARBA00022741"/>
    </source>
</evidence>
<dbReference type="Pfam" id="PF21090">
    <property type="entry name" value="P-loop_SecA"/>
    <property type="match status" value="1"/>
</dbReference>
<dbReference type="CDD" id="cd18803">
    <property type="entry name" value="SF2_C_secA"/>
    <property type="match status" value="1"/>
</dbReference>
<dbReference type="GO" id="GO:0005524">
    <property type="term" value="F:ATP binding"/>
    <property type="evidence" value="ECO:0007669"/>
    <property type="project" value="UniProtKB-UniRule"/>
</dbReference>
<evidence type="ECO:0000256" key="5">
    <source>
        <dbReference type="ARBA" id="ARBA00022490"/>
    </source>
</evidence>
<dbReference type="Gene3D" id="1.10.3060.10">
    <property type="entry name" value="Helical scaffold and wing domains of SecA"/>
    <property type="match status" value="1"/>
</dbReference>
<comment type="cofactor">
    <cofactor evidence="1">
        <name>Zn(2+)</name>
        <dbReference type="ChEBI" id="CHEBI:29105"/>
    </cofactor>
</comment>
<dbReference type="EC" id="7.4.2.8" evidence="15"/>
<feature type="compositionally biased region" description="Polar residues" evidence="18">
    <location>
        <begin position="835"/>
        <end position="845"/>
    </location>
</feature>
<dbReference type="RefSeq" id="WP_006521363.1">
    <property type="nucleotide sequence ID" value="NC_021184.1"/>
</dbReference>
<name>R4KVE4_9FIRM</name>
<dbReference type="InterPro" id="IPR000185">
    <property type="entry name" value="SecA"/>
</dbReference>
<comment type="catalytic activity">
    <reaction evidence="14 15">
        <text>ATP + H2O + cellular proteinSide 1 = ADP + phosphate + cellular proteinSide 2.</text>
        <dbReference type="EC" id="7.4.2.8"/>
    </reaction>
</comment>
<dbReference type="GO" id="GO:0005886">
    <property type="term" value="C:plasma membrane"/>
    <property type="evidence" value="ECO:0007669"/>
    <property type="project" value="UniProtKB-SubCell"/>
</dbReference>
<dbReference type="Pfam" id="PF01043">
    <property type="entry name" value="SecA_PP_bind"/>
    <property type="match status" value="1"/>
</dbReference>
<dbReference type="InterPro" id="IPR014018">
    <property type="entry name" value="SecA_motor_DEAD"/>
</dbReference>
<dbReference type="SMART" id="SM00958">
    <property type="entry name" value="SecA_PP_bind"/>
    <property type="match status" value="1"/>
</dbReference>
<dbReference type="FunFam" id="3.40.50.300:FF:000246">
    <property type="entry name" value="Preprotein translocase subunit SecA"/>
    <property type="match status" value="1"/>
</dbReference>
<accession>R4KVE4</accession>
<feature type="coiled-coil region" evidence="17">
    <location>
        <begin position="9"/>
        <end position="39"/>
    </location>
</feature>
<dbReference type="AlphaFoldDB" id="R4KVE4"/>
<gene>
    <name evidence="15" type="primary">secA</name>
    <name evidence="21" type="ORF">Desgi_4338</name>
</gene>
<dbReference type="PRINTS" id="PR00906">
    <property type="entry name" value="SECA"/>
</dbReference>
<evidence type="ECO:0000256" key="11">
    <source>
        <dbReference type="ARBA" id="ARBA00022967"/>
    </source>
</evidence>
<evidence type="ECO:0000256" key="18">
    <source>
        <dbReference type="SAM" id="MobiDB-lite"/>
    </source>
</evidence>
<dbReference type="Gene3D" id="3.90.1440.10">
    <property type="entry name" value="SecA, preprotein cross-linking domain"/>
    <property type="match status" value="1"/>
</dbReference>
<evidence type="ECO:0000256" key="3">
    <source>
        <dbReference type="ARBA" id="ARBA00022448"/>
    </source>
</evidence>
<dbReference type="InterPro" id="IPR036670">
    <property type="entry name" value="SecA_X-link_sf"/>
</dbReference>
<keyword evidence="4 15" id="KW-1003">Cell membrane</keyword>
<dbReference type="InterPro" id="IPR027417">
    <property type="entry name" value="P-loop_NTPase"/>
</dbReference>
<protein>
    <recommendedName>
        <fullName evidence="15 16">Protein translocase subunit SecA</fullName>
        <ecNumber evidence="15">7.4.2.8</ecNumber>
    </recommendedName>
</protein>
<comment type="subcellular location">
    <subcellularLocation>
        <location evidence="15">Cell membrane</location>
        <topology evidence="15">Peripheral membrane protein</topology>
        <orientation evidence="15">Cytoplasmic side</orientation>
    </subcellularLocation>
    <subcellularLocation>
        <location evidence="15">Cytoplasm</location>
    </subcellularLocation>
    <text evidence="15">Distribution is 50-50.</text>
</comment>
<feature type="region of interest" description="Disordered" evidence="18">
    <location>
        <begin position="831"/>
        <end position="857"/>
    </location>
</feature>
<feature type="domain" description="Helicase ATP-binding" evidence="19">
    <location>
        <begin position="87"/>
        <end position="245"/>
    </location>
</feature>
<evidence type="ECO:0000259" key="19">
    <source>
        <dbReference type="PROSITE" id="PS51192"/>
    </source>
</evidence>
<dbReference type="HAMAP" id="MF_01382">
    <property type="entry name" value="SecA"/>
    <property type="match status" value="1"/>
</dbReference>
<dbReference type="Pfam" id="PF02810">
    <property type="entry name" value="SEC-C"/>
    <property type="match status" value="1"/>
</dbReference>
<dbReference type="InterPro" id="IPR004027">
    <property type="entry name" value="SEC_C_motif"/>
</dbReference>
<feature type="domain" description="SecA family profile" evidence="20">
    <location>
        <begin position="1"/>
        <end position="614"/>
    </location>
</feature>
<keyword evidence="13 15" id="KW-0472">Membrane</keyword>
<dbReference type="FunFam" id="3.40.50.300:FF:000334">
    <property type="entry name" value="Protein translocase subunit SecA"/>
    <property type="match status" value="1"/>
</dbReference>
<keyword evidence="5 15" id="KW-0963">Cytoplasm</keyword>
<evidence type="ECO:0000256" key="9">
    <source>
        <dbReference type="ARBA" id="ARBA00022840"/>
    </source>
</evidence>
<keyword evidence="8" id="KW-0862">Zinc</keyword>
<dbReference type="GO" id="GO:0046872">
    <property type="term" value="F:metal ion binding"/>
    <property type="evidence" value="ECO:0007669"/>
    <property type="project" value="UniProtKB-KW"/>
</dbReference>
<evidence type="ECO:0000313" key="21">
    <source>
        <dbReference type="EMBL" id="AGL03581.1"/>
    </source>
</evidence>
<keyword evidence="3 15" id="KW-0813">Transport</keyword>
<dbReference type="InterPro" id="IPR014001">
    <property type="entry name" value="Helicase_ATP-bd"/>
</dbReference>
<dbReference type="FunFam" id="3.90.1440.10:FF:000002">
    <property type="entry name" value="Protein translocase subunit SecA"/>
    <property type="match status" value="1"/>
</dbReference>
<keyword evidence="9 15" id="KW-0067">ATP-binding</keyword>
<evidence type="ECO:0000256" key="12">
    <source>
        <dbReference type="ARBA" id="ARBA00023010"/>
    </source>
</evidence>
<dbReference type="SUPFAM" id="SSF81886">
    <property type="entry name" value="Helical scaffold and wing domains of SecA"/>
    <property type="match status" value="1"/>
</dbReference>
<dbReference type="PROSITE" id="PS01312">
    <property type="entry name" value="SECA"/>
    <property type="match status" value="1"/>
</dbReference>
<evidence type="ECO:0000256" key="16">
    <source>
        <dbReference type="RuleBase" id="RU003874"/>
    </source>
</evidence>
<dbReference type="STRING" id="767817.Desgi_4338"/>
<comment type="function">
    <text evidence="15">Part of the Sec protein translocase complex. Interacts with the SecYEG preprotein conducting channel. Has a central role in coupling the hydrolysis of ATP to the transfer of proteins into and across the cell membrane, serving as an ATP-driven molecular motor driving the stepwise translocation of polypeptide chains across the membrane.</text>
</comment>
<dbReference type="PROSITE" id="PS51192">
    <property type="entry name" value="HELICASE_ATP_BIND_1"/>
    <property type="match status" value="1"/>
</dbReference>
<dbReference type="NCBIfam" id="TIGR00963">
    <property type="entry name" value="secA"/>
    <property type="match status" value="1"/>
</dbReference>
<evidence type="ECO:0000256" key="15">
    <source>
        <dbReference type="HAMAP-Rule" id="MF_01382"/>
    </source>
</evidence>
<dbReference type="GO" id="GO:0008564">
    <property type="term" value="F:protein-exporting ATPase activity"/>
    <property type="evidence" value="ECO:0007669"/>
    <property type="project" value="UniProtKB-EC"/>
</dbReference>
<dbReference type="InterPro" id="IPR011130">
    <property type="entry name" value="SecA_preprotein_X-link_dom"/>
</dbReference>
<evidence type="ECO:0000256" key="17">
    <source>
        <dbReference type="SAM" id="Coils"/>
    </source>
</evidence>
<keyword evidence="11 15" id="KW-1278">Translocase</keyword>
<dbReference type="FunFam" id="3.40.50.300:FF:000113">
    <property type="entry name" value="Preprotein translocase subunit SecA"/>
    <property type="match status" value="1"/>
</dbReference>
<feature type="binding site" evidence="15">
    <location>
        <begin position="103"/>
        <end position="107"/>
    </location>
    <ligand>
        <name>ATP</name>
        <dbReference type="ChEBI" id="CHEBI:30616"/>
    </ligand>
</feature>
<dbReference type="InterPro" id="IPR011116">
    <property type="entry name" value="SecA_Wing/Scaffold"/>
</dbReference>
<evidence type="ECO:0000256" key="2">
    <source>
        <dbReference type="ARBA" id="ARBA00007650"/>
    </source>
</evidence>
<dbReference type="PANTHER" id="PTHR30612:SF0">
    <property type="entry name" value="CHLOROPLAST PROTEIN-TRANSPORTING ATPASE"/>
    <property type="match status" value="1"/>
</dbReference>
<feature type="binding site" evidence="15">
    <location>
        <position position="85"/>
    </location>
    <ligand>
        <name>ATP</name>
        <dbReference type="ChEBI" id="CHEBI:30616"/>
    </ligand>
</feature>
<dbReference type="FunFam" id="1.10.3060.10:FF:000002">
    <property type="entry name" value="Preprotein translocase subunit SecA"/>
    <property type="match status" value="1"/>
</dbReference>
<dbReference type="GO" id="GO:0006605">
    <property type="term" value="P:protein targeting"/>
    <property type="evidence" value="ECO:0007669"/>
    <property type="project" value="UniProtKB-UniRule"/>
</dbReference>
<evidence type="ECO:0000256" key="8">
    <source>
        <dbReference type="ARBA" id="ARBA00022833"/>
    </source>
</evidence>
<dbReference type="GO" id="GO:0005829">
    <property type="term" value="C:cytosol"/>
    <property type="evidence" value="ECO:0007669"/>
    <property type="project" value="TreeGrafter"/>
</dbReference>
<dbReference type="EMBL" id="CP003273">
    <property type="protein sequence ID" value="AGL03581.1"/>
    <property type="molecule type" value="Genomic_DNA"/>
</dbReference>
<dbReference type="Pfam" id="PF07517">
    <property type="entry name" value="SecA_DEAD"/>
    <property type="match status" value="1"/>
</dbReference>
<dbReference type="InterPro" id="IPR044722">
    <property type="entry name" value="SecA_SF2_C"/>
</dbReference>
<proteinExistence type="inferred from homology"/>
<evidence type="ECO:0000256" key="1">
    <source>
        <dbReference type="ARBA" id="ARBA00001947"/>
    </source>
</evidence>
<evidence type="ECO:0000256" key="10">
    <source>
        <dbReference type="ARBA" id="ARBA00022927"/>
    </source>
</evidence>
<dbReference type="SUPFAM" id="SSF81767">
    <property type="entry name" value="Pre-protein crosslinking domain of SecA"/>
    <property type="match status" value="1"/>
</dbReference>
<dbReference type="PROSITE" id="PS51196">
    <property type="entry name" value="SECA_MOTOR_DEAD"/>
    <property type="match status" value="1"/>
</dbReference>
<dbReference type="OrthoDB" id="9805579at2"/>
<dbReference type="SUPFAM" id="SSF52540">
    <property type="entry name" value="P-loop containing nucleoside triphosphate hydrolases"/>
    <property type="match status" value="2"/>
</dbReference>
<comment type="similarity">
    <text evidence="2 15 16">Belongs to the SecA family.</text>
</comment>
<dbReference type="Pfam" id="PF07516">
    <property type="entry name" value="SecA_SW"/>
    <property type="match status" value="1"/>
</dbReference>
<dbReference type="KEGG" id="dgi:Desgi_4338"/>
<dbReference type="GO" id="GO:0031522">
    <property type="term" value="C:cell envelope Sec protein transport complex"/>
    <property type="evidence" value="ECO:0007669"/>
    <property type="project" value="TreeGrafter"/>
</dbReference>
<keyword evidence="7 15" id="KW-0547">Nucleotide-binding</keyword>
<evidence type="ECO:0000259" key="20">
    <source>
        <dbReference type="PROSITE" id="PS51196"/>
    </source>
</evidence>
<keyword evidence="17" id="KW-0175">Coiled coil</keyword>
<feature type="region of interest" description="Disordered" evidence="18">
    <location>
        <begin position="560"/>
        <end position="580"/>
    </location>
</feature>
<feature type="binding site" evidence="15">
    <location>
        <position position="492"/>
    </location>
    <ligand>
        <name>ATP</name>
        <dbReference type="ChEBI" id="CHEBI:30616"/>
    </ligand>
</feature>
<dbReference type="HOGENOM" id="CLU_005314_3_0_9"/>
<keyword evidence="22" id="KW-1185">Reference proteome</keyword>
<keyword evidence="12 15" id="KW-0811">Translocation</keyword>
<dbReference type="CDD" id="cd17928">
    <property type="entry name" value="DEXDc_SecA"/>
    <property type="match status" value="1"/>
</dbReference>
<evidence type="ECO:0000256" key="14">
    <source>
        <dbReference type="ARBA" id="ARBA00034006"/>
    </source>
</evidence>
<comment type="subunit">
    <text evidence="15">Monomer and homodimer. Part of the essential Sec protein translocation apparatus which comprises SecA, SecYEG and auxiliary proteins SecDF. Other proteins may also be involved.</text>
</comment>
<dbReference type="GO" id="GO:0065002">
    <property type="term" value="P:intracellular protein transmembrane transport"/>
    <property type="evidence" value="ECO:0007669"/>
    <property type="project" value="UniProtKB-UniRule"/>
</dbReference>
<keyword evidence="6" id="KW-0479">Metal-binding</keyword>
<dbReference type="Gene3D" id="3.40.50.300">
    <property type="entry name" value="P-loop containing nucleotide triphosphate hydrolases"/>
    <property type="match status" value="2"/>
</dbReference>
<dbReference type="SMART" id="SM00957">
    <property type="entry name" value="SecA_DEAD"/>
    <property type="match status" value="1"/>
</dbReference>
<dbReference type="Proteomes" id="UP000013520">
    <property type="component" value="Chromosome"/>
</dbReference>
<reference evidence="21 22" key="1">
    <citation type="submission" date="2012-01" db="EMBL/GenBank/DDBJ databases">
        <title>Complete sequence of Desulfotomaculum gibsoniae DSM 7213.</title>
        <authorList>
            <consortium name="US DOE Joint Genome Institute"/>
            <person name="Lucas S."/>
            <person name="Han J."/>
            <person name="Lapidus A."/>
            <person name="Cheng J.-F."/>
            <person name="Goodwin L."/>
            <person name="Pitluck S."/>
            <person name="Peters L."/>
            <person name="Ovchinnikova G."/>
            <person name="Teshima H."/>
            <person name="Detter J.C."/>
            <person name="Han C."/>
            <person name="Tapia R."/>
            <person name="Land M."/>
            <person name="Hauser L."/>
            <person name="Kyrpides N."/>
            <person name="Ivanova N."/>
            <person name="Pagani I."/>
            <person name="Parshina S."/>
            <person name="Plugge C."/>
            <person name="Muyzer G."/>
            <person name="Kuever J."/>
            <person name="Ivanova A."/>
            <person name="Nazina T."/>
            <person name="Klenk H.-P."/>
            <person name="Brambilla E."/>
            <person name="Spring S."/>
            <person name="Stams A.F."/>
            <person name="Woyke T."/>
        </authorList>
    </citation>
    <scope>NUCLEOTIDE SEQUENCE [LARGE SCALE GENOMIC DNA]</scope>
    <source>
        <strain evidence="21 22">DSM 7213</strain>
    </source>
</reference>
<dbReference type="PANTHER" id="PTHR30612">
    <property type="entry name" value="SECA INNER MEMBRANE COMPONENT OF SEC PROTEIN SECRETION SYSTEM"/>
    <property type="match status" value="1"/>
</dbReference>
<dbReference type="GO" id="GO:0017038">
    <property type="term" value="P:protein import"/>
    <property type="evidence" value="ECO:0007669"/>
    <property type="project" value="InterPro"/>
</dbReference>
<dbReference type="eggNOG" id="COG0653">
    <property type="taxonomic scope" value="Bacteria"/>
</dbReference>
<dbReference type="InterPro" id="IPR020937">
    <property type="entry name" value="SecA_CS"/>
</dbReference>
<evidence type="ECO:0000313" key="22">
    <source>
        <dbReference type="Proteomes" id="UP000013520"/>
    </source>
</evidence>
<evidence type="ECO:0000256" key="4">
    <source>
        <dbReference type="ARBA" id="ARBA00022475"/>
    </source>
</evidence>